<gene>
    <name evidence="2" type="ORF">HX095_12575</name>
</gene>
<dbReference type="Proteomes" id="UP001173578">
    <property type="component" value="Unassembled WGS sequence"/>
</dbReference>
<reference evidence="2" key="2">
    <citation type="journal article" date="2022" name="Sci. Total Environ.">
        <title>Prevalence, transmission, and molecular epidemiology of tet(X)-positive bacteria among humans, animals, and environmental niches in China: An epidemiological, and genomic-based study.</title>
        <authorList>
            <person name="Dong N."/>
            <person name="Zeng Y."/>
            <person name="Cai C."/>
            <person name="Sun C."/>
            <person name="Lu J."/>
            <person name="Liu C."/>
            <person name="Zhou H."/>
            <person name="Sun Q."/>
            <person name="Shu L."/>
            <person name="Wang H."/>
            <person name="Wang Y."/>
            <person name="Wang S."/>
            <person name="Wu C."/>
            <person name="Chan E.W."/>
            <person name="Chen G."/>
            <person name="Shen Z."/>
            <person name="Chen S."/>
            <person name="Zhang R."/>
        </authorList>
    </citation>
    <scope>NUCLEOTIDE SEQUENCE</scope>
    <source>
        <strain evidence="2">210</strain>
    </source>
</reference>
<organism evidence="2 3">
    <name type="scientific">Empedobacter falsenii</name>
    <dbReference type="NCBI Taxonomy" id="343874"/>
    <lineage>
        <taxon>Bacteria</taxon>
        <taxon>Pseudomonadati</taxon>
        <taxon>Bacteroidota</taxon>
        <taxon>Flavobacteriia</taxon>
        <taxon>Flavobacteriales</taxon>
        <taxon>Weeksellaceae</taxon>
        <taxon>Empedobacter</taxon>
    </lineage>
</organism>
<feature type="signal peptide" evidence="1">
    <location>
        <begin position="1"/>
        <end position="17"/>
    </location>
</feature>
<evidence type="ECO:0008006" key="4">
    <source>
        <dbReference type="Google" id="ProtNLM"/>
    </source>
</evidence>
<name>A0AAW7DMA1_9FLAO</name>
<evidence type="ECO:0000313" key="2">
    <source>
        <dbReference type="EMBL" id="MDM1552047.1"/>
    </source>
</evidence>
<evidence type="ECO:0000256" key="1">
    <source>
        <dbReference type="SAM" id="SignalP"/>
    </source>
</evidence>
<proteinExistence type="predicted"/>
<evidence type="ECO:0000313" key="3">
    <source>
        <dbReference type="Proteomes" id="UP001173578"/>
    </source>
</evidence>
<protein>
    <recommendedName>
        <fullName evidence="4">Lipid/polyisoprenoid-binding YceI-like domain-containing protein</fullName>
    </recommendedName>
</protein>
<feature type="chain" id="PRO_5043823885" description="Lipid/polyisoprenoid-binding YceI-like domain-containing protein" evidence="1">
    <location>
        <begin position="18"/>
        <end position="208"/>
    </location>
</feature>
<accession>A0AAW7DMA1</accession>
<keyword evidence="1" id="KW-0732">Signal</keyword>
<sequence length="208" mass="24022">MTKIYFLFLCFITFANAQDYKKDTIELHETILYDKSKFRLKRVGSDTKTKSILIGLTADINFSKDSLPKFTKEFAIPINAPKKEFTFQRINFNFSNSLKLDSILLKVDLTAMNNGKPAQSILEKPFEVVVKKEYQLNDVFSMDLRDLNIKYQDDFFIKVELLTEVEKPIYFSGALLAKCLYKTTDSDVWMKTPLGITPAINADILIKR</sequence>
<dbReference type="EMBL" id="JACALR010000005">
    <property type="protein sequence ID" value="MDM1552047.1"/>
    <property type="molecule type" value="Genomic_DNA"/>
</dbReference>
<dbReference type="AlphaFoldDB" id="A0AAW7DMA1"/>
<reference evidence="2" key="1">
    <citation type="submission" date="2020-06" db="EMBL/GenBank/DDBJ databases">
        <authorList>
            <person name="Dong N."/>
        </authorList>
    </citation>
    <scope>NUCLEOTIDE SEQUENCE</scope>
    <source>
        <strain evidence="2">210</strain>
    </source>
</reference>
<dbReference type="RefSeq" id="WP_286486513.1">
    <property type="nucleotide sequence ID" value="NZ_JACALR010000005.1"/>
</dbReference>
<comment type="caution">
    <text evidence="2">The sequence shown here is derived from an EMBL/GenBank/DDBJ whole genome shotgun (WGS) entry which is preliminary data.</text>
</comment>